<dbReference type="PaxDb" id="4081-Solyc00g016480.1.1"/>
<evidence type="ECO:0000313" key="1">
    <source>
        <dbReference type="EnsemblPlants" id="Solyc00g016480.1.1"/>
    </source>
</evidence>
<dbReference type="Proteomes" id="UP000004994">
    <property type="component" value="Unassembled WGS sequence"/>
</dbReference>
<dbReference type="InterPro" id="IPR055298">
    <property type="entry name" value="AtLOH3-like"/>
</dbReference>
<sequence length="183" mass="20652">MRTTKSRNTILSSALPLSRVLQQFNSQSLVFFNLSCYLVSNLSVLTHSKVHLIDFFEYISLIVTTSSASSKRRDASTEAQHQDILNRLESGEISIGRGLHQASSLVRPWDTRWGSHHTTLLHLDQMWSSVSVVLSMVDEDARGPSQVAGLIEKMESFKFGFILKLMLKLFGITNELLKILQRS</sequence>
<keyword evidence="2" id="KW-1185">Reference proteome</keyword>
<dbReference type="PANTHER" id="PTHR11697:SF230">
    <property type="entry name" value="ZINC FINGER, MYM DOMAIN CONTAINING 1"/>
    <property type="match status" value="1"/>
</dbReference>
<accession>A0A494G8W1</accession>
<dbReference type="EnsemblPlants" id="Solyc00g016480.1.1">
    <property type="protein sequence ID" value="Solyc00g016480.1.1"/>
    <property type="gene ID" value="Solyc00g016480.1"/>
</dbReference>
<evidence type="ECO:0000313" key="2">
    <source>
        <dbReference type="Proteomes" id="UP000004994"/>
    </source>
</evidence>
<dbReference type="InParanoid" id="A0A494G8W1"/>
<name>A0A494G8W1_SOLLC</name>
<protein>
    <submittedName>
        <fullName evidence="1">Uncharacterized protein</fullName>
    </submittedName>
</protein>
<dbReference type="OMA" id="SAYFIHY"/>
<reference evidence="1" key="1">
    <citation type="journal article" date="2012" name="Nature">
        <title>The tomato genome sequence provides insights into fleshy fruit evolution.</title>
        <authorList>
            <consortium name="Tomato Genome Consortium"/>
        </authorList>
    </citation>
    <scope>NUCLEOTIDE SEQUENCE [LARGE SCALE GENOMIC DNA]</scope>
    <source>
        <strain evidence="1">cv. Heinz 1706</strain>
    </source>
</reference>
<organism evidence="1">
    <name type="scientific">Solanum lycopersicum</name>
    <name type="common">Tomato</name>
    <name type="synonym">Lycopersicon esculentum</name>
    <dbReference type="NCBI Taxonomy" id="4081"/>
    <lineage>
        <taxon>Eukaryota</taxon>
        <taxon>Viridiplantae</taxon>
        <taxon>Streptophyta</taxon>
        <taxon>Embryophyta</taxon>
        <taxon>Tracheophyta</taxon>
        <taxon>Spermatophyta</taxon>
        <taxon>Magnoliopsida</taxon>
        <taxon>eudicotyledons</taxon>
        <taxon>Gunneridae</taxon>
        <taxon>Pentapetalae</taxon>
        <taxon>asterids</taxon>
        <taxon>lamiids</taxon>
        <taxon>Solanales</taxon>
        <taxon>Solanaceae</taxon>
        <taxon>Solanoideae</taxon>
        <taxon>Solaneae</taxon>
        <taxon>Solanum</taxon>
        <taxon>Solanum subgen. Lycopersicon</taxon>
    </lineage>
</organism>
<dbReference type="Gramene" id="Solyc00g016480.1.1">
    <property type="protein sequence ID" value="Solyc00g016480.1.1"/>
    <property type="gene ID" value="Solyc00g016480.1"/>
</dbReference>
<dbReference type="AlphaFoldDB" id="A0A494G8W1"/>
<dbReference type="STRING" id="4081.A0A494G8W1"/>
<dbReference type="PANTHER" id="PTHR11697">
    <property type="entry name" value="GENERAL TRANSCRIPTION FACTOR 2-RELATED ZINC FINGER PROTEIN"/>
    <property type="match status" value="1"/>
</dbReference>
<reference evidence="1" key="2">
    <citation type="submission" date="2019-04" db="UniProtKB">
        <authorList>
            <consortium name="EnsemblPlants"/>
        </authorList>
    </citation>
    <scope>IDENTIFICATION</scope>
    <source>
        <strain evidence="1">cv. Heinz 1706</strain>
    </source>
</reference>
<proteinExistence type="predicted"/>